<name>A0A210Q0R4_MIZYE</name>
<proteinExistence type="predicted"/>
<comment type="caution">
    <text evidence="2">The sequence shown here is derived from an EMBL/GenBank/DDBJ whole genome shotgun (WGS) entry which is preliminary data.</text>
</comment>
<dbReference type="Proteomes" id="UP000242188">
    <property type="component" value="Unassembled WGS sequence"/>
</dbReference>
<evidence type="ECO:0000313" key="3">
    <source>
        <dbReference type="Proteomes" id="UP000242188"/>
    </source>
</evidence>
<dbReference type="OrthoDB" id="6078540at2759"/>
<protein>
    <submittedName>
        <fullName evidence="2">Uncharacterized protein</fullName>
    </submittedName>
</protein>
<reference evidence="2 3" key="1">
    <citation type="journal article" date="2017" name="Nat. Ecol. Evol.">
        <title>Scallop genome provides insights into evolution of bilaterian karyotype and development.</title>
        <authorList>
            <person name="Wang S."/>
            <person name="Zhang J."/>
            <person name="Jiao W."/>
            <person name="Li J."/>
            <person name="Xun X."/>
            <person name="Sun Y."/>
            <person name="Guo X."/>
            <person name="Huan P."/>
            <person name="Dong B."/>
            <person name="Zhang L."/>
            <person name="Hu X."/>
            <person name="Sun X."/>
            <person name="Wang J."/>
            <person name="Zhao C."/>
            <person name="Wang Y."/>
            <person name="Wang D."/>
            <person name="Huang X."/>
            <person name="Wang R."/>
            <person name="Lv J."/>
            <person name="Li Y."/>
            <person name="Zhang Z."/>
            <person name="Liu B."/>
            <person name="Lu W."/>
            <person name="Hui Y."/>
            <person name="Liang J."/>
            <person name="Zhou Z."/>
            <person name="Hou R."/>
            <person name="Li X."/>
            <person name="Liu Y."/>
            <person name="Li H."/>
            <person name="Ning X."/>
            <person name="Lin Y."/>
            <person name="Zhao L."/>
            <person name="Xing Q."/>
            <person name="Dou J."/>
            <person name="Li Y."/>
            <person name="Mao J."/>
            <person name="Guo H."/>
            <person name="Dou H."/>
            <person name="Li T."/>
            <person name="Mu C."/>
            <person name="Jiang W."/>
            <person name="Fu Q."/>
            <person name="Fu X."/>
            <person name="Miao Y."/>
            <person name="Liu J."/>
            <person name="Yu Q."/>
            <person name="Li R."/>
            <person name="Liao H."/>
            <person name="Li X."/>
            <person name="Kong Y."/>
            <person name="Jiang Z."/>
            <person name="Chourrout D."/>
            <person name="Li R."/>
            <person name="Bao Z."/>
        </authorList>
    </citation>
    <scope>NUCLEOTIDE SEQUENCE [LARGE SCALE GENOMIC DNA]</scope>
    <source>
        <strain evidence="2 3">PY_sf001</strain>
    </source>
</reference>
<evidence type="ECO:0000256" key="1">
    <source>
        <dbReference type="SAM" id="MobiDB-lite"/>
    </source>
</evidence>
<accession>A0A210Q0R4</accession>
<sequence>MEDAVGIEPSKSAFRKGPGRKIKLKMSWNKSSSVDSDNSELIDEFVQDVIQKAKQEYLSECNGFRSDHSGTNGYHRHTGRVSPAPPSPESSDEEGDVNSHRSNDRIDEEDRLNSNNCNRSVGEGIQYLEDTSHRNKAGDGIGEKCAPHERKPLIEKAGRSGHTCLQHLYALLCCQCICETYEVT</sequence>
<dbReference type="AlphaFoldDB" id="A0A210Q0R4"/>
<keyword evidence="3" id="KW-1185">Reference proteome</keyword>
<evidence type="ECO:0000313" key="2">
    <source>
        <dbReference type="EMBL" id="OWF42259.1"/>
    </source>
</evidence>
<feature type="region of interest" description="Disordered" evidence="1">
    <location>
        <begin position="61"/>
        <end position="119"/>
    </location>
</feature>
<dbReference type="EMBL" id="NEDP02005302">
    <property type="protein sequence ID" value="OWF42259.1"/>
    <property type="molecule type" value="Genomic_DNA"/>
</dbReference>
<organism evidence="2 3">
    <name type="scientific">Mizuhopecten yessoensis</name>
    <name type="common">Japanese scallop</name>
    <name type="synonym">Patinopecten yessoensis</name>
    <dbReference type="NCBI Taxonomy" id="6573"/>
    <lineage>
        <taxon>Eukaryota</taxon>
        <taxon>Metazoa</taxon>
        <taxon>Spiralia</taxon>
        <taxon>Lophotrochozoa</taxon>
        <taxon>Mollusca</taxon>
        <taxon>Bivalvia</taxon>
        <taxon>Autobranchia</taxon>
        <taxon>Pteriomorphia</taxon>
        <taxon>Pectinida</taxon>
        <taxon>Pectinoidea</taxon>
        <taxon>Pectinidae</taxon>
        <taxon>Mizuhopecten</taxon>
    </lineage>
</organism>
<gene>
    <name evidence="2" type="ORF">KP79_PYT16434</name>
</gene>